<sequence>MTIVKRLSITLLALGLGGVVHAQQAPSQADRVDQLDQIVGLSDDQKSEMRDFMQDSEGKINNMRMEAQELQQSLSEQIGPDYDEGDIRDQAEELGEVTGDIAAETVLLQARIQDTLTEEQRATLEERARQQREQMRQMQQQMQQQQQGQQK</sequence>
<organism evidence="3 4">
    <name type="scientific">Alloalcanivorax profundimaris</name>
    <dbReference type="NCBI Taxonomy" id="2735259"/>
    <lineage>
        <taxon>Bacteria</taxon>
        <taxon>Pseudomonadati</taxon>
        <taxon>Pseudomonadota</taxon>
        <taxon>Gammaproteobacteria</taxon>
        <taxon>Oceanospirillales</taxon>
        <taxon>Alcanivoracaceae</taxon>
        <taxon>Alloalcanivorax</taxon>
    </lineage>
</organism>
<accession>A0ABS0ALP8</accession>
<dbReference type="Proteomes" id="UP000662703">
    <property type="component" value="Unassembled WGS sequence"/>
</dbReference>
<evidence type="ECO:0008006" key="5">
    <source>
        <dbReference type="Google" id="ProtNLM"/>
    </source>
</evidence>
<keyword evidence="4" id="KW-1185">Reference proteome</keyword>
<feature type="region of interest" description="Disordered" evidence="1">
    <location>
        <begin position="119"/>
        <end position="151"/>
    </location>
</feature>
<comment type="caution">
    <text evidence="3">The sequence shown here is derived from an EMBL/GenBank/DDBJ whole genome shotgun (WGS) entry which is preliminary data.</text>
</comment>
<evidence type="ECO:0000313" key="4">
    <source>
        <dbReference type="Proteomes" id="UP000662703"/>
    </source>
</evidence>
<evidence type="ECO:0000256" key="1">
    <source>
        <dbReference type="SAM" id="MobiDB-lite"/>
    </source>
</evidence>
<dbReference type="EMBL" id="ARXX01000003">
    <property type="protein sequence ID" value="MBF5055064.1"/>
    <property type="molecule type" value="Genomic_DNA"/>
</dbReference>
<dbReference type="Gene3D" id="1.20.120.1490">
    <property type="match status" value="1"/>
</dbReference>
<feature type="chain" id="PRO_5046660608" description="Periplasmic heavy metal sensor" evidence="2">
    <location>
        <begin position="23"/>
        <end position="151"/>
    </location>
</feature>
<protein>
    <recommendedName>
        <fullName evidence="5">Periplasmic heavy metal sensor</fullName>
    </recommendedName>
</protein>
<proteinExistence type="predicted"/>
<evidence type="ECO:0000313" key="3">
    <source>
        <dbReference type="EMBL" id="MBF5055064.1"/>
    </source>
</evidence>
<keyword evidence="2" id="KW-0732">Signal</keyword>
<dbReference type="RefSeq" id="WP_194863957.1">
    <property type="nucleotide sequence ID" value="NZ_ARXX01000003.1"/>
</dbReference>
<feature type="compositionally biased region" description="Basic and acidic residues" evidence="1">
    <location>
        <begin position="119"/>
        <end position="135"/>
    </location>
</feature>
<feature type="compositionally biased region" description="Low complexity" evidence="1">
    <location>
        <begin position="136"/>
        <end position="151"/>
    </location>
</feature>
<feature type="signal peptide" evidence="2">
    <location>
        <begin position="1"/>
        <end position="22"/>
    </location>
</feature>
<name>A0ABS0ALP8_9GAMM</name>
<gene>
    <name evidence="3" type="ORF">Y5W_00358</name>
</gene>
<evidence type="ECO:0000256" key="2">
    <source>
        <dbReference type="SAM" id="SignalP"/>
    </source>
</evidence>
<reference evidence="3 4" key="1">
    <citation type="submission" date="2012-09" db="EMBL/GenBank/DDBJ databases">
        <title>Genome Sequence of alkane-degrading Bacterium Alcanivorax sp. 521-1.</title>
        <authorList>
            <person name="Lai Q."/>
            <person name="Shao Z."/>
        </authorList>
    </citation>
    <scope>NUCLEOTIDE SEQUENCE [LARGE SCALE GENOMIC DNA]</scope>
    <source>
        <strain evidence="3 4">521-1</strain>
    </source>
</reference>